<evidence type="ECO:0000313" key="2">
    <source>
        <dbReference type="Proteomes" id="UP000078284"/>
    </source>
</evidence>
<accession>A0A178U7W6</accession>
<sequence length="58" mass="6650">MVLDGVVVQTSAFSLPFVYAMPADREIFVVQLILESFYLLWVQGKWGSCSIFPCLDYR</sequence>
<evidence type="ECO:0000313" key="1">
    <source>
        <dbReference type="EMBL" id="OAO89267.1"/>
    </source>
</evidence>
<dbReference type="AlphaFoldDB" id="A0A178U7W6"/>
<comment type="caution">
    <text evidence="1">The sequence shown here is derived from an EMBL/GenBank/DDBJ whole genome shotgun (WGS) entry which is preliminary data.</text>
</comment>
<reference evidence="2" key="1">
    <citation type="journal article" date="2016" name="Proc. Natl. Acad. Sci. U.S.A.">
        <title>Chromosome-level assembly of Arabidopsis thaliana Ler reveals the extent of translocation and inversion polymorphisms.</title>
        <authorList>
            <person name="Zapata L."/>
            <person name="Ding J."/>
            <person name="Willing E.M."/>
            <person name="Hartwig B."/>
            <person name="Bezdan D."/>
            <person name="Jiao W.B."/>
            <person name="Patel V."/>
            <person name="Velikkakam James G."/>
            <person name="Koornneef M."/>
            <person name="Ossowski S."/>
            <person name="Schneeberger K."/>
        </authorList>
    </citation>
    <scope>NUCLEOTIDE SEQUENCE [LARGE SCALE GENOMIC DNA]</scope>
    <source>
        <strain evidence="2">cv. Landsberg erecta</strain>
    </source>
</reference>
<gene>
    <name evidence="1" type="ORF">AXX17_ATUG03170</name>
</gene>
<name>A0A178U7W6_ARATH</name>
<keyword evidence="1" id="KW-0496">Mitochondrion</keyword>
<dbReference type="Proteomes" id="UP000078284">
    <property type="component" value="Unassembled WGS sequence"/>
</dbReference>
<dbReference type="EMBL" id="LUHQ01000019">
    <property type="protein sequence ID" value="OAO89267.1"/>
    <property type="molecule type" value="Genomic_DNA"/>
</dbReference>
<organism evidence="1 2">
    <name type="scientific">Arabidopsis thaliana</name>
    <name type="common">Mouse-ear cress</name>
    <dbReference type="NCBI Taxonomy" id="3702"/>
    <lineage>
        <taxon>Eukaryota</taxon>
        <taxon>Viridiplantae</taxon>
        <taxon>Streptophyta</taxon>
        <taxon>Embryophyta</taxon>
        <taxon>Tracheophyta</taxon>
        <taxon>Spermatophyta</taxon>
        <taxon>Magnoliopsida</taxon>
        <taxon>eudicotyledons</taxon>
        <taxon>Gunneridae</taxon>
        <taxon>Pentapetalae</taxon>
        <taxon>rosids</taxon>
        <taxon>malvids</taxon>
        <taxon>Brassicales</taxon>
        <taxon>Brassicaceae</taxon>
        <taxon>Camelineae</taxon>
        <taxon>Arabidopsis</taxon>
    </lineage>
</organism>
<geneLocation type="mitochondrion" evidence="1"/>
<protein>
    <submittedName>
        <fullName evidence="1">Uncharacterized protein</fullName>
    </submittedName>
</protein>
<proteinExistence type="predicted"/>